<dbReference type="PANTHER" id="PTHR30055">
    <property type="entry name" value="HTH-TYPE TRANSCRIPTIONAL REGULATOR RUTR"/>
    <property type="match status" value="1"/>
</dbReference>
<dbReference type="SUPFAM" id="SSF48498">
    <property type="entry name" value="Tetracyclin repressor-like, C-terminal domain"/>
    <property type="match status" value="1"/>
</dbReference>
<evidence type="ECO:0000313" key="7">
    <source>
        <dbReference type="Proteomes" id="UP000337909"/>
    </source>
</evidence>
<dbReference type="SUPFAM" id="SSF46689">
    <property type="entry name" value="Homeodomain-like"/>
    <property type="match status" value="1"/>
</dbReference>
<reference evidence="6 7" key="1">
    <citation type="submission" date="2019-09" db="EMBL/GenBank/DDBJ databases">
        <authorList>
            <person name="Chandra G."/>
            <person name="Truman W A."/>
        </authorList>
    </citation>
    <scope>NUCLEOTIDE SEQUENCE [LARGE SCALE GENOMIC DNA]</scope>
    <source>
        <strain evidence="6">PS691</strain>
    </source>
</reference>
<evidence type="ECO:0000256" key="3">
    <source>
        <dbReference type="ARBA" id="ARBA00023163"/>
    </source>
</evidence>
<feature type="domain" description="HTH tetR-type" evidence="5">
    <location>
        <begin position="157"/>
        <end position="217"/>
    </location>
</feature>
<dbReference type="InterPro" id="IPR036271">
    <property type="entry name" value="Tet_transcr_reg_TetR-rel_C_sf"/>
</dbReference>
<dbReference type="EMBL" id="CABVHQ010000111">
    <property type="protein sequence ID" value="VVO39882.1"/>
    <property type="molecule type" value="Genomic_DNA"/>
</dbReference>
<dbReference type="Gene3D" id="1.10.357.10">
    <property type="entry name" value="Tetracycline Repressor, domain 2"/>
    <property type="match status" value="1"/>
</dbReference>
<accession>A0A5E7FM82</accession>
<gene>
    <name evidence="6" type="ORF">PS691_05638</name>
</gene>
<evidence type="ECO:0000256" key="2">
    <source>
        <dbReference type="ARBA" id="ARBA00023125"/>
    </source>
</evidence>
<evidence type="ECO:0000259" key="5">
    <source>
        <dbReference type="PROSITE" id="PS50977"/>
    </source>
</evidence>
<dbReference type="AlphaFoldDB" id="A0A5E7FM82"/>
<proteinExistence type="predicted"/>
<dbReference type="Pfam" id="PF00440">
    <property type="entry name" value="TetR_N"/>
    <property type="match status" value="1"/>
</dbReference>
<dbReference type="InterPro" id="IPR050109">
    <property type="entry name" value="HTH-type_TetR-like_transc_reg"/>
</dbReference>
<dbReference type="InterPro" id="IPR025996">
    <property type="entry name" value="MT1864/Rv1816-like_C"/>
</dbReference>
<keyword evidence="1" id="KW-0805">Transcription regulation</keyword>
<dbReference type="GO" id="GO:0003700">
    <property type="term" value="F:DNA-binding transcription factor activity"/>
    <property type="evidence" value="ECO:0007669"/>
    <property type="project" value="TreeGrafter"/>
</dbReference>
<dbReference type="GO" id="GO:0000976">
    <property type="term" value="F:transcription cis-regulatory region binding"/>
    <property type="evidence" value="ECO:0007669"/>
    <property type="project" value="TreeGrafter"/>
</dbReference>
<evidence type="ECO:0000256" key="4">
    <source>
        <dbReference type="PROSITE-ProRule" id="PRU00335"/>
    </source>
</evidence>
<feature type="DNA-binding region" description="H-T-H motif" evidence="4">
    <location>
        <begin position="180"/>
        <end position="199"/>
    </location>
</feature>
<dbReference type="InterPro" id="IPR009057">
    <property type="entry name" value="Homeodomain-like_sf"/>
</dbReference>
<dbReference type="Proteomes" id="UP000337909">
    <property type="component" value="Unassembled WGS sequence"/>
</dbReference>
<keyword evidence="2 4" id="KW-0238">DNA-binding</keyword>
<organism evidence="6 7">
    <name type="scientific">Pseudomonas fluorescens</name>
    <dbReference type="NCBI Taxonomy" id="294"/>
    <lineage>
        <taxon>Bacteria</taxon>
        <taxon>Pseudomonadati</taxon>
        <taxon>Pseudomonadota</taxon>
        <taxon>Gammaproteobacteria</taxon>
        <taxon>Pseudomonadales</taxon>
        <taxon>Pseudomonadaceae</taxon>
        <taxon>Pseudomonas</taxon>
    </lineage>
</organism>
<evidence type="ECO:0000256" key="1">
    <source>
        <dbReference type="ARBA" id="ARBA00023015"/>
    </source>
</evidence>
<sequence>MRCQSFPDDAIGRKFFVTNNNLIAGLPFQSESDKRQRFRSVFDQRHVISRRSVKQAHQAFAQALLKGHPVRIVPRAQQNVLSGETGDRLGGPIWPWRDGRMIQITQARSLYKFIKKRRHGRMIRAIWRKLGIIRGFDFDPYRPFLMQKEPRKVREFRRREQEILDTALKLFLEQGEDSVTVEMIADAVGIGKGTIYKHFKSKAEIYLRLMLDYERDLNELLHSADVDKDKEALSRAYFEFRMRDPARYRLFDRLEEKVVKGNQVPEMVEELHKIRASNFERLTLLIKGRISEGKLEDVPPYFHYCAAWALVHGAVALYHSPFWSNVLEDQEGFFQFLMDIGVRMGNKRKRDTDTPGS</sequence>
<protein>
    <recommendedName>
        <fullName evidence="5">HTH tetR-type domain-containing protein</fullName>
    </recommendedName>
</protein>
<dbReference type="PANTHER" id="PTHR30055:SF187">
    <property type="entry name" value="TRANSCRIPTIONAL REGULATORY PROTEIN"/>
    <property type="match status" value="1"/>
</dbReference>
<keyword evidence="3" id="KW-0804">Transcription</keyword>
<dbReference type="Pfam" id="PF13305">
    <property type="entry name" value="TetR_C_33"/>
    <property type="match status" value="1"/>
</dbReference>
<dbReference type="PRINTS" id="PR00455">
    <property type="entry name" value="HTHTETR"/>
</dbReference>
<dbReference type="PROSITE" id="PS50977">
    <property type="entry name" value="HTH_TETR_2"/>
    <property type="match status" value="1"/>
</dbReference>
<name>A0A5E7FM82_PSEFL</name>
<dbReference type="InterPro" id="IPR001647">
    <property type="entry name" value="HTH_TetR"/>
</dbReference>
<evidence type="ECO:0000313" key="6">
    <source>
        <dbReference type="EMBL" id="VVO39882.1"/>
    </source>
</evidence>